<name>A0A2P2PLL8_RHIMU</name>
<reference evidence="1" key="1">
    <citation type="submission" date="2018-02" db="EMBL/GenBank/DDBJ databases">
        <title>Rhizophora mucronata_Transcriptome.</title>
        <authorList>
            <person name="Meera S.P."/>
            <person name="Sreeshan A."/>
            <person name="Augustine A."/>
        </authorList>
    </citation>
    <scope>NUCLEOTIDE SEQUENCE</scope>
    <source>
        <tissue evidence="1">Leaf</tissue>
    </source>
</reference>
<protein>
    <submittedName>
        <fullName evidence="1">Uncharacterized protein</fullName>
    </submittedName>
</protein>
<evidence type="ECO:0000313" key="1">
    <source>
        <dbReference type="EMBL" id="MBX55633.1"/>
    </source>
</evidence>
<accession>A0A2P2PLL8</accession>
<proteinExistence type="predicted"/>
<organism evidence="1">
    <name type="scientific">Rhizophora mucronata</name>
    <name type="common">Asiatic mangrove</name>
    <dbReference type="NCBI Taxonomy" id="61149"/>
    <lineage>
        <taxon>Eukaryota</taxon>
        <taxon>Viridiplantae</taxon>
        <taxon>Streptophyta</taxon>
        <taxon>Embryophyta</taxon>
        <taxon>Tracheophyta</taxon>
        <taxon>Spermatophyta</taxon>
        <taxon>Magnoliopsida</taxon>
        <taxon>eudicotyledons</taxon>
        <taxon>Gunneridae</taxon>
        <taxon>Pentapetalae</taxon>
        <taxon>rosids</taxon>
        <taxon>fabids</taxon>
        <taxon>Malpighiales</taxon>
        <taxon>Rhizophoraceae</taxon>
        <taxon>Rhizophora</taxon>
    </lineage>
</organism>
<sequence length="37" mass="4125">MAYLCLTSTTVQSLHGLTKTGKRSIRFPTSITTYYSP</sequence>
<dbReference type="EMBL" id="GGEC01075149">
    <property type="protein sequence ID" value="MBX55633.1"/>
    <property type="molecule type" value="Transcribed_RNA"/>
</dbReference>
<dbReference type="AlphaFoldDB" id="A0A2P2PLL8"/>